<dbReference type="EMBL" id="BAAAOS010000074">
    <property type="protein sequence ID" value="GAA1620100.1"/>
    <property type="molecule type" value="Genomic_DNA"/>
</dbReference>
<evidence type="ECO:0000256" key="1">
    <source>
        <dbReference type="ARBA" id="ARBA00005417"/>
    </source>
</evidence>
<evidence type="ECO:0000256" key="5">
    <source>
        <dbReference type="ARBA" id="ARBA00022970"/>
    </source>
</evidence>
<dbReference type="InterPro" id="IPR017871">
    <property type="entry name" value="ABC_transporter-like_CS"/>
</dbReference>
<dbReference type="PROSITE" id="PS50893">
    <property type="entry name" value="ABC_TRANSPORTER_2"/>
    <property type="match status" value="1"/>
</dbReference>
<reference evidence="8" key="1">
    <citation type="journal article" date="2019" name="Int. J. Syst. Evol. Microbiol.">
        <title>The Global Catalogue of Microorganisms (GCM) 10K type strain sequencing project: providing services to taxonomists for standard genome sequencing and annotation.</title>
        <authorList>
            <consortium name="The Broad Institute Genomics Platform"/>
            <consortium name="The Broad Institute Genome Sequencing Center for Infectious Disease"/>
            <person name="Wu L."/>
            <person name="Ma J."/>
        </authorList>
    </citation>
    <scope>NUCLEOTIDE SEQUENCE [LARGE SCALE GENOMIC DNA]</scope>
    <source>
        <strain evidence="8">JCM 14969</strain>
    </source>
</reference>
<protein>
    <submittedName>
        <fullName evidence="7">ABC transporter ATP-binding protein</fullName>
    </submittedName>
</protein>
<dbReference type="InterPro" id="IPR003593">
    <property type="entry name" value="AAA+_ATPase"/>
</dbReference>
<accession>A0ABP4QT31</accession>
<dbReference type="SMART" id="SM00382">
    <property type="entry name" value="AAA"/>
    <property type="match status" value="1"/>
</dbReference>
<dbReference type="Gene3D" id="3.40.50.300">
    <property type="entry name" value="P-loop containing nucleotide triphosphate hydrolases"/>
    <property type="match status" value="1"/>
</dbReference>
<keyword evidence="3" id="KW-0547">Nucleotide-binding</keyword>
<keyword evidence="8" id="KW-1185">Reference proteome</keyword>
<comment type="similarity">
    <text evidence="1">Belongs to the ABC transporter superfamily.</text>
</comment>
<dbReference type="InterPro" id="IPR027417">
    <property type="entry name" value="P-loop_NTPase"/>
</dbReference>
<dbReference type="PANTHER" id="PTHR43820:SF4">
    <property type="entry name" value="HIGH-AFFINITY BRANCHED-CHAIN AMINO ACID TRANSPORT ATP-BINDING PROTEIN LIVF"/>
    <property type="match status" value="1"/>
</dbReference>
<evidence type="ECO:0000256" key="2">
    <source>
        <dbReference type="ARBA" id="ARBA00022448"/>
    </source>
</evidence>
<comment type="caution">
    <text evidence="7">The sequence shown here is derived from an EMBL/GenBank/DDBJ whole genome shotgun (WGS) entry which is preliminary data.</text>
</comment>
<dbReference type="Proteomes" id="UP001500393">
    <property type="component" value="Unassembled WGS sequence"/>
</dbReference>
<keyword evidence="2" id="KW-0813">Transport</keyword>
<dbReference type="GO" id="GO:0005524">
    <property type="term" value="F:ATP binding"/>
    <property type="evidence" value="ECO:0007669"/>
    <property type="project" value="UniProtKB-KW"/>
</dbReference>
<evidence type="ECO:0000259" key="6">
    <source>
        <dbReference type="PROSITE" id="PS50893"/>
    </source>
</evidence>
<dbReference type="RefSeq" id="WP_344222699.1">
    <property type="nucleotide sequence ID" value="NZ_BAAAOS010000074.1"/>
</dbReference>
<proteinExistence type="inferred from homology"/>
<name>A0ABP4QT31_9ACTN</name>
<dbReference type="SUPFAM" id="SSF52540">
    <property type="entry name" value="P-loop containing nucleoside triphosphate hydrolases"/>
    <property type="match status" value="1"/>
</dbReference>
<evidence type="ECO:0000256" key="3">
    <source>
        <dbReference type="ARBA" id="ARBA00022741"/>
    </source>
</evidence>
<sequence length="251" mass="26820">MNTPLLSLRDVTVGYRATAVLKDVSLDLENGSSLALLGANGAGKTTMMKVIAGLLRPWDGAVHFRGEDITRLSAEDRSSLGIALAPEGRGIFATLSIEENLQMGALAVRRRFGRGQGRRMMLDGLDQVYNAFPVLAKRRSDKGCNLSGGQQQMLAIGRALMARPSLLLLDEPCLGLAPKVAGEMYEALVSLSDAERGVIVVEESSRRALAFADRACVLKLGRKALDVTSAEAGEDDRLIQAYFGINTAVAS</sequence>
<keyword evidence="5" id="KW-0029">Amino-acid transport</keyword>
<dbReference type="InterPro" id="IPR052156">
    <property type="entry name" value="BCAA_Transport_ATP-bd_LivF"/>
</dbReference>
<dbReference type="PROSITE" id="PS00211">
    <property type="entry name" value="ABC_TRANSPORTER_1"/>
    <property type="match status" value="1"/>
</dbReference>
<dbReference type="CDD" id="cd03224">
    <property type="entry name" value="ABC_TM1139_LivF_branched"/>
    <property type="match status" value="1"/>
</dbReference>
<evidence type="ECO:0000256" key="4">
    <source>
        <dbReference type="ARBA" id="ARBA00022840"/>
    </source>
</evidence>
<dbReference type="InterPro" id="IPR003439">
    <property type="entry name" value="ABC_transporter-like_ATP-bd"/>
</dbReference>
<dbReference type="Pfam" id="PF00005">
    <property type="entry name" value="ABC_tran"/>
    <property type="match status" value="1"/>
</dbReference>
<dbReference type="PANTHER" id="PTHR43820">
    <property type="entry name" value="HIGH-AFFINITY BRANCHED-CHAIN AMINO ACID TRANSPORT ATP-BINDING PROTEIN LIVF"/>
    <property type="match status" value="1"/>
</dbReference>
<evidence type="ECO:0000313" key="7">
    <source>
        <dbReference type="EMBL" id="GAA1620100.1"/>
    </source>
</evidence>
<organism evidence="7 8">
    <name type="scientific">Kribbella sancticallisti</name>
    <dbReference type="NCBI Taxonomy" id="460087"/>
    <lineage>
        <taxon>Bacteria</taxon>
        <taxon>Bacillati</taxon>
        <taxon>Actinomycetota</taxon>
        <taxon>Actinomycetes</taxon>
        <taxon>Propionibacteriales</taxon>
        <taxon>Kribbellaceae</taxon>
        <taxon>Kribbella</taxon>
    </lineage>
</organism>
<feature type="domain" description="ABC transporter" evidence="6">
    <location>
        <begin position="6"/>
        <end position="245"/>
    </location>
</feature>
<gene>
    <name evidence="7" type="ORF">GCM10009789_87200</name>
</gene>
<keyword evidence="4 7" id="KW-0067">ATP-binding</keyword>
<evidence type="ECO:0000313" key="8">
    <source>
        <dbReference type="Proteomes" id="UP001500393"/>
    </source>
</evidence>